<dbReference type="GO" id="GO:0005886">
    <property type="term" value="C:plasma membrane"/>
    <property type="evidence" value="ECO:0007669"/>
    <property type="project" value="TreeGrafter"/>
</dbReference>
<dbReference type="PROSITE" id="PS00221">
    <property type="entry name" value="MIP"/>
    <property type="match status" value="1"/>
</dbReference>
<keyword evidence="5 9" id="KW-1133">Transmembrane helix</keyword>
<evidence type="ECO:0000256" key="8">
    <source>
        <dbReference type="SAM" id="MobiDB-lite"/>
    </source>
</evidence>
<name>A0A0G4L339_VERLO</name>
<dbReference type="SUPFAM" id="SSF81338">
    <property type="entry name" value="Aquaporin-like"/>
    <property type="match status" value="1"/>
</dbReference>
<dbReference type="Gene3D" id="1.20.1080.10">
    <property type="entry name" value="Glycerol uptake facilitator protein"/>
    <property type="match status" value="1"/>
</dbReference>
<evidence type="ECO:0000313" key="10">
    <source>
        <dbReference type="EMBL" id="CRK16414.1"/>
    </source>
</evidence>
<keyword evidence="6 9" id="KW-0472">Membrane</keyword>
<evidence type="ECO:0000256" key="9">
    <source>
        <dbReference type="SAM" id="Phobius"/>
    </source>
</evidence>
<keyword evidence="3 7" id="KW-0813">Transport</keyword>
<dbReference type="Proteomes" id="UP000044602">
    <property type="component" value="Unassembled WGS sequence"/>
</dbReference>
<evidence type="ECO:0000313" key="11">
    <source>
        <dbReference type="Proteomes" id="UP000044602"/>
    </source>
</evidence>
<dbReference type="AlphaFoldDB" id="A0A0G4L339"/>
<feature type="transmembrane region" description="Helical" evidence="9">
    <location>
        <begin position="292"/>
        <end position="312"/>
    </location>
</feature>
<dbReference type="PANTHER" id="PTHR43829:SF14">
    <property type="entry name" value="AQUAPORIN 3"/>
    <property type="match status" value="1"/>
</dbReference>
<feature type="transmembrane region" description="Helical" evidence="9">
    <location>
        <begin position="116"/>
        <end position="139"/>
    </location>
</feature>
<dbReference type="Pfam" id="PF00230">
    <property type="entry name" value="MIP"/>
    <property type="match status" value="1"/>
</dbReference>
<reference evidence="10 11" key="1">
    <citation type="submission" date="2015-05" db="EMBL/GenBank/DDBJ databases">
        <authorList>
            <person name="Wang D.B."/>
            <person name="Wang M."/>
        </authorList>
    </citation>
    <scope>NUCLEOTIDE SEQUENCE [LARGE SCALE GENOMIC DNA]</scope>
    <source>
        <strain evidence="10">VL1</strain>
    </source>
</reference>
<keyword evidence="11" id="KW-1185">Reference proteome</keyword>
<evidence type="ECO:0000256" key="7">
    <source>
        <dbReference type="RuleBase" id="RU000477"/>
    </source>
</evidence>
<protein>
    <recommendedName>
        <fullName evidence="12">Aquaporin</fullName>
    </recommendedName>
</protein>
<gene>
    <name evidence="10" type="ORF">BN1708_011754</name>
</gene>
<evidence type="ECO:0000256" key="1">
    <source>
        <dbReference type="ARBA" id="ARBA00004141"/>
    </source>
</evidence>
<comment type="similarity">
    <text evidence="2 7">Belongs to the MIP/aquaporin (TC 1.A.8) family.</text>
</comment>
<keyword evidence="4 7" id="KW-0812">Transmembrane</keyword>
<dbReference type="InterPro" id="IPR023271">
    <property type="entry name" value="Aquaporin-like"/>
</dbReference>
<dbReference type="PRINTS" id="PR00783">
    <property type="entry name" value="MINTRINSICP"/>
</dbReference>
<evidence type="ECO:0000256" key="6">
    <source>
        <dbReference type="ARBA" id="ARBA00023136"/>
    </source>
</evidence>
<dbReference type="PANTHER" id="PTHR43829">
    <property type="entry name" value="AQUAPORIN OR AQUAGLYCEROPORIN RELATED"/>
    <property type="match status" value="1"/>
</dbReference>
<dbReference type="InterPro" id="IPR050363">
    <property type="entry name" value="MIP/Aquaporin"/>
</dbReference>
<accession>A0A0G4L339</accession>
<feature type="transmembrane region" description="Helical" evidence="9">
    <location>
        <begin position="340"/>
        <end position="362"/>
    </location>
</feature>
<proteinExistence type="inferred from homology"/>
<dbReference type="GO" id="GO:0015250">
    <property type="term" value="F:water channel activity"/>
    <property type="evidence" value="ECO:0007669"/>
    <property type="project" value="TreeGrafter"/>
</dbReference>
<evidence type="ECO:0000256" key="4">
    <source>
        <dbReference type="ARBA" id="ARBA00022692"/>
    </source>
</evidence>
<comment type="subcellular location">
    <subcellularLocation>
        <location evidence="1">Membrane</location>
        <topology evidence="1">Multi-pass membrane protein</topology>
    </subcellularLocation>
</comment>
<dbReference type="GO" id="GO:0015254">
    <property type="term" value="F:glycerol channel activity"/>
    <property type="evidence" value="ECO:0007669"/>
    <property type="project" value="TreeGrafter"/>
</dbReference>
<organism evidence="10 11">
    <name type="scientific">Verticillium longisporum</name>
    <name type="common">Verticillium dahliae var. longisporum</name>
    <dbReference type="NCBI Taxonomy" id="100787"/>
    <lineage>
        <taxon>Eukaryota</taxon>
        <taxon>Fungi</taxon>
        <taxon>Dikarya</taxon>
        <taxon>Ascomycota</taxon>
        <taxon>Pezizomycotina</taxon>
        <taxon>Sordariomycetes</taxon>
        <taxon>Hypocreomycetidae</taxon>
        <taxon>Glomerellales</taxon>
        <taxon>Plectosphaerellaceae</taxon>
        <taxon>Verticillium</taxon>
    </lineage>
</organism>
<feature type="transmembrane region" description="Helical" evidence="9">
    <location>
        <begin position="145"/>
        <end position="169"/>
    </location>
</feature>
<dbReference type="InterPro" id="IPR022357">
    <property type="entry name" value="MIP_CS"/>
</dbReference>
<sequence>MATMTSPPTPPLPAHHHFAPDMDDSMEHLPLNATASWKFPRTDSAHTLIPLSTIPTAVDHDGHGHGHDHDHDNDAAETDLTDAAARWLKRSEPTYRPISERRLRFESRRPTWLRECIAEAIGVFIFVLCGISSITSFTLHQSDDLGVTAFGSIFQIGWAFAVGVAIAVITCGPTSGGHFNPAITLAMAFWQDFPWRKVPYYIFSQILGGFTAALLVVCMYYTKFQHLADELIAAGKPLVDGGSPASCLAPMPHDDQTLGYVFAAEFFSDAFIGLAIWAALDPANPFIQPAGLPFVIGLAYASMIWGFGSLTLSTNLARDLGPRMVAAIIWGREAFTDHSYAPIGMLVNVPATLLATAVYELCMRDSFAIIAKGHARHRDGDEGLYRHMSRCGMLDEEMGYLQHVTTHRD</sequence>
<dbReference type="EMBL" id="CVQH01007557">
    <property type="protein sequence ID" value="CRK16414.1"/>
    <property type="molecule type" value="Genomic_DNA"/>
</dbReference>
<feature type="region of interest" description="Disordered" evidence="8">
    <location>
        <begin position="1"/>
        <end position="23"/>
    </location>
</feature>
<feature type="transmembrane region" description="Helical" evidence="9">
    <location>
        <begin position="200"/>
        <end position="222"/>
    </location>
</feature>
<dbReference type="InterPro" id="IPR000425">
    <property type="entry name" value="MIP"/>
</dbReference>
<evidence type="ECO:0000256" key="5">
    <source>
        <dbReference type="ARBA" id="ARBA00022989"/>
    </source>
</evidence>
<dbReference type="STRING" id="100787.A0A0G4L339"/>
<evidence type="ECO:0008006" key="12">
    <source>
        <dbReference type="Google" id="ProtNLM"/>
    </source>
</evidence>
<evidence type="ECO:0000256" key="2">
    <source>
        <dbReference type="ARBA" id="ARBA00006175"/>
    </source>
</evidence>
<evidence type="ECO:0000256" key="3">
    <source>
        <dbReference type="ARBA" id="ARBA00022448"/>
    </source>
</evidence>
<feature type="transmembrane region" description="Helical" evidence="9">
    <location>
        <begin position="258"/>
        <end position="280"/>
    </location>
</feature>